<dbReference type="InterPro" id="IPR036249">
    <property type="entry name" value="Thioredoxin-like_sf"/>
</dbReference>
<dbReference type="AlphaFoldDB" id="A0A4R6IXL7"/>
<proteinExistence type="predicted"/>
<comment type="caution">
    <text evidence="2">The sequence shown here is derived from an EMBL/GenBank/DDBJ whole genome shotgun (WGS) entry which is preliminary data.</text>
</comment>
<name>A0A4R6IXL7_9BACT</name>
<protein>
    <submittedName>
        <fullName evidence="2">Thiol-disulfide isomerase/thioredoxin</fullName>
    </submittedName>
</protein>
<keyword evidence="2" id="KW-0413">Isomerase</keyword>
<dbReference type="PANTHER" id="PTHR42852:SF13">
    <property type="entry name" value="PROTEIN DIPZ"/>
    <property type="match status" value="1"/>
</dbReference>
<dbReference type="PANTHER" id="PTHR42852">
    <property type="entry name" value="THIOL:DISULFIDE INTERCHANGE PROTEIN DSBE"/>
    <property type="match status" value="1"/>
</dbReference>
<evidence type="ECO:0000259" key="1">
    <source>
        <dbReference type="PROSITE" id="PS51352"/>
    </source>
</evidence>
<gene>
    <name evidence="2" type="ORF">BC659_2470</name>
</gene>
<sequence length="404" mass="45497">MPLIYVVFAACTVQPIPMLRIGEWQGKLIREDGNHIIFNFEIKEKNDSLLWIIKNGEERIEVTDVLENGDSLFVQMPVFESSFKLVKLGNNQLKGVWTKAASTGFLDMPFEATAGITERFPVTTNAAKNITGKWSVRFFRADGSPRPAIAEFMQKGNDLSGTFITPTGDYRYLKGVVNGDSLQISTFDGSHAYFFKGYINSDSSISKGFYYSGATGIEPWEAMKNDTATLPDVAAMYMRDGEEKLSFSFRDLNGKQVSITDERFKNKVVIVQIMGSWCPNCMDETAFLSTFYKKNKDRGVEIVALAYEYYEDFNLAVNSIRKFQKRFDVQYPMLVTGVTVTDTLRTEKTLPQLTKIKSFPSTIFIGKNGKVAKIHAGFEGPGTGSRYEALQKEFINTVDQLLKQ</sequence>
<organism evidence="2 3">
    <name type="scientific">Sediminibacterium goheungense</name>
    <dbReference type="NCBI Taxonomy" id="1086393"/>
    <lineage>
        <taxon>Bacteria</taxon>
        <taxon>Pseudomonadati</taxon>
        <taxon>Bacteroidota</taxon>
        <taxon>Chitinophagia</taxon>
        <taxon>Chitinophagales</taxon>
        <taxon>Chitinophagaceae</taxon>
        <taxon>Sediminibacterium</taxon>
    </lineage>
</organism>
<dbReference type="InterPro" id="IPR013766">
    <property type="entry name" value="Thioredoxin_domain"/>
</dbReference>
<dbReference type="PROSITE" id="PS51352">
    <property type="entry name" value="THIOREDOXIN_2"/>
    <property type="match status" value="1"/>
</dbReference>
<dbReference type="InterPro" id="IPR050553">
    <property type="entry name" value="Thioredoxin_ResA/DsbE_sf"/>
</dbReference>
<reference evidence="2 3" key="1">
    <citation type="submission" date="2019-03" db="EMBL/GenBank/DDBJ databases">
        <title>Genomic Encyclopedia of Archaeal and Bacterial Type Strains, Phase II (KMG-II): from individual species to whole genera.</title>
        <authorList>
            <person name="Goeker M."/>
        </authorList>
    </citation>
    <scope>NUCLEOTIDE SEQUENCE [LARGE SCALE GENOMIC DNA]</scope>
    <source>
        <strain evidence="2 3">DSM 28323</strain>
    </source>
</reference>
<dbReference type="SUPFAM" id="SSF52833">
    <property type="entry name" value="Thioredoxin-like"/>
    <property type="match status" value="1"/>
</dbReference>
<dbReference type="CDD" id="cd02966">
    <property type="entry name" value="TlpA_like_family"/>
    <property type="match status" value="1"/>
</dbReference>
<evidence type="ECO:0000313" key="2">
    <source>
        <dbReference type="EMBL" id="TDO27151.1"/>
    </source>
</evidence>
<keyword evidence="3" id="KW-1185">Reference proteome</keyword>
<dbReference type="Proteomes" id="UP000295741">
    <property type="component" value="Unassembled WGS sequence"/>
</dbReference>
<evidence type="ECO:0000313" key="3">
    <source>
        <dbReference type="Proteomes" id="UP000295741"/>
    </source>
</evidence>
<dbReference type="EMBL" id="SNWP01000011">
    <property type="protein sequence ID" value="TDO27151.1"/>
    <property type="molecule type" value="Genomic_DNA"/>
</dbReference>
<dbReference type="GO" id="GO:0016853">
    <property type="term" value="F:isomerase activity"/>
    <property type="evidence" value="ECO:0007669"/>
    <property type="project" value="UniProtKB-KW"/>
</dbReference>
<dbReference type="InterPro" id="IPR013740">
    <property type="entry name" value="Redoxin"/>
</dbReference>
<dbReference type="GO" id="GO:0016491">
    <property type="term" value="F:oxidoreductase activity"/>
    <property type="evidence" value="ECO:0007669"/>
    <property type="project" value="InterPro"/>
</dbReference>
<dbReference type="Pfam" id="PF08534">
    <property type="entry name" value="Redoxin"/>
    <property type="match status" value="1"/>
</dbReference>
<dbReference type="Gene3D" id="3.40.30.10">
    <property type="entry name" value="Glutaredoxin"/>
    <property type="match status" value="1"/>
</dbReference>
<accession>A0A4R6IXL7</accession>
<feature type="domain" description="Thioredoxin" evidence="1">
    <location>
        <begin position="238"/>
        <end position="403"/>
    </location>
</feature>